<evidence type="ECO:0000313" key="3">
    <source>
        <dbReference type="Proteomes" id="UP000503287"/>
    </source>
</evidence>
<dbReference type="Pfam" id="PF03527">
    <property type="entry name" value="RHS"/>
    <property type="match status" value="1"/>
</dbReference>
<dbReference type="InterPro" id="IPR001826">
    <property type="entry name" value="RHS"/>
</dbReference>
<organism evidence="2 3">
    <name type="scientific">Proteus vulgaris</name>
    <dbReference type="NCBI Taxonomy" id="585"/>
    <lineage>
        <taxon>Bacteria</taxon>
        <taxon>Pseudomonadati</taxon>
        <taxon>Pseudomonadota</taxon>
        <taxon>Gammaproteobacteria</taxon>
        <taxon>Enterobacterales</taxon>
        <taxon>Morganellaceae</taxon>
        <taxon>Proteus</taxon>
    </lineage>
</organism>
<reference evidence="2 3" key="1">
    <citation type="submission" date="2020-01" db="EMBL/GenBank/DDBJ databases">
        <title>The genomic epidemiology of tigecycline resistance gene tet(X) variants in a swine farm in China.</title>
        <authorList>
            <person name="Peng K."/>
            <person name="Li R."/>
        </authorList>
    </citation>
    <scope>NUCLEOTIDE SEQUENCE [LARGE SCALE GENOMIC DNA]</scope>
    <source>
        <strain evidence="2 3">ZN3</strain>
    </source>
</reference>
<dbReference type="Gene3D" id="2.180.10.10">
    <property type="entry name" value="RHS repeat-associated core"/>
    <property type="match status" value="1"/>
</dbReference>
<feature type="domain" description="RHS protein conserved region" evidence="1">
    <location>
        <begin position="22"/>
        <end position="54"/>
    </location>
</feature>
<evidence type="ECO:0000259" key="1">
    <source>
        <dbReference type="Pfam" id="PF03527"/>
    </source>
</evidence>
<name>A0A6G6SN46_PROVU</name>
<sequence length="128" mass="15211">MQWLYQPNEITPTARYQRGKLHYVVTDHQGTPREIFSEKGIVSWAGRLNTWGQMAFWQSHDNYADNDPEYTECHFLFAGQYEDKEASQKIYINVSYDPWNCSSAIAYHYCSNFNNDIEWKIFHKQNKG</sequence>
<protein>
    <recommendedName>
        <fullName evidence="1">RHS protein conserved region domain-containing protein</fullName>
    </recommendedName>
</protein>
<dbReference type="AlphaFoldDB" id="A0A6G6SN46"/>
<dbReference type="Proteomes" id="UP000503287">
    <property type="component" value="Chromosome"/>
</dbReference>
<keyword evidence="3" id="KW-1185">Reference proteome</keyword>
<dbReference type="EMBL" id="CP047344">
    <property type="protein sequence ID" value="QIF96158.1"/>
    <property type="molecule type" value="Genomic_DNA"/>
</dbReference>
<proteinExistence type="predicted"/>
<gene>
    <name evidence="2" type="ORF">GTH24_14605</name>
</gene>
<accession>A0A6G6SN46</accession>
<evidence type="ECO:0000313" key="2">
    <source>
        <dbReference type="EMBL" id="QIF96158.1"/>
    </source>
</evidence>